<feature type="domain" description="C2H2-type" evidence="10">
    <location>
        <begin position="623"/>
        <end position="650"/>
    </location>
</feature>
<evidence type="ECO:0000313" key="11">
    <source>
        <dbReference type="EMBL" id="ODM93188.1"/>
    </source>
</evidence>
<dbReference type="PRINTS" id="PR00929">
    <property type="entry name" value="ATHOOK"/>
</dbReference>
<evidence type="ECO:0000256" key="3">
    <source>
        <dbReference type="ARBA" id="ARBA00022737"/>
    </source>
</evidence>
<dbReference type="Pfam" id="PF02178">
    <property type="entry name" value="AT_hook"/>
    <property type="match status" value="3"/>
</dbReference>
<feature type="region of interest" description="Disordered" evidence="9">
    <location>
        <begin position="178"/>
        <end position="204"/>
    </location>
</feature>
<dbReference type="PANTHER" id="PTHR24406">
    <property type="entry name" value="TRANSCRIPTIONAL REPRESSOR CTCFL-RELATED"/>
    <property type="match status" value="1"/>
</dbReference>
<keyword evidence="12" id="KW-1185">Reference proteome</keyword>
<dbReference type="InterPro" id="IPR000116">
    <property type="entry name" value="HMGA"/>
</dbReference>
<evidence type="ECO:0000256" key="5">
    <source>
        <dbReference type="ARBA" id="ARBA00022833"/>
    </source>
</evidence>
<comment type="caution">
    <text evidence="11">The sequence shown here is derived from an EMBL/GenBank/DDBJ whole genome shotgun (WGS) entry which is preliminary data.</text>
</comment>
<protein>
    <submittedName>
        <fullName evidence="11">Putative zinc finger protein</fullName>
    </submittedName>
</protein>
<dbReference type="GO" id="GO:0006355">
    <property type="term" value="P:regulation of DNA-templated transcription"/>
    <property type="evidence" value="ECO:0007669"/>
    <property type="project" value="InterPro"/>
</dbReference>
<dbReference type="PROSITE" id="PS50157">
    <property type="entry name" value="ZINC_FINGER_C2H2_2"/>
    <property type="match status" value="4"/>
</dbReference>
<feature type="compositionally biased region" description="Basic residues" evidence="9">
    <location>
        <begin position="186"/>
        <end position="196"/>
    </location>
</feature>
<dbReference type="FunFam" id="3.30.160.60:FF:002343">
    <property type="entry name" value="Zinc finger protein 33A"/>
    <property type="match status" value="1"/>
</dbReference>
<comment type="subcellular location">
    <subcellularLocation>
        <location evidence="1">Nucleus</location>
    </subcellularLocation>
</comment>
<dbReference type="GO" id="GO:0003677">
    <property type="term" value="F:DNA binding"/>
    <property type="evidence" value="ECO:0007669"/>
    <property type="project" value="UniProtKB-KW"/>
</dbReference>
<dbReference type="PRINTS" id="PR00930">
    <property type="entry name" value="HIGHMOBLTYIY"/>
</dbReference>
<evidence type="ECO:0000256" key="1">
    <source>
        <dbReference type="ARBA" id="ARBA00004123"/>
    </source>
</evidence>
<evidence type="ECO:0000256" key="8">
    <source>
        <dbReference type="PROSITE-ProRule" id="PRU00042"/>
    </source>
</evidence>
<dbReference type="InterPro" id="IPR013087">
    <property type="entry name" value="Znf_C2H2_type"/>
</dbReference>
<accession>A0A1D2MJK9</accession>
<dbReference type="GO" id="GO:0005634">
    <property type="term" value="C:nucleus"/>
    <property type="evidence" value="ECO:0007669"/>
    <property type="project" value="UniProtKB-SubCell"/>
</dbReference>
<dbReference type="InterPro" id="IPR036236">
    <property type="entry name" value="Znf_C2H2_sf"/>
</dbReference>
<dbReference type="EMBL" id="LJIJ01001048">
    <property type="protein sequence ID" value="ODM93188.1"/>
    <property type="molecule type" value="Genomic_DNA"/>
</dbReference>
<proteinExistence type="predicted"/>
<dbReference type="STRING" id="48709.A0A1D2MJK9"/>
<name>A0A1D2MJK9_ORCCI</name>
<evidence type="ECO:0000256" key="7">
    <source>
        <dbReference type="ARBA" id="ARBA00023242"/>
    </source>
</evidence>
<dbReference type="AlphaFoldDB" id="A0A1D2MJK9"/>
<evidence type="ECO:0000256" key="4">
    <source>
        <dbReference type="ARBA" id="ARBA00022771"/>
    </source>
</evidence>
<dbReference type="Proteomes" id="UP000094527">
    <property type="component" value="Unassembled WGS sequence"/>
</dbReference>
<dbReference type="InterPro" id="IPR050888">
    <property type="entry name" value="ZnF_C2H2-type_TF"/>
</dbReference>
<feature type="compositionally biased region" description="Basic residues" evidence="9">
    <location>
        <begin position="276"/>
        <end position="293"/>
    </location>
</feature>
<keyword evidence="4 8" id="KW-0863">Zinc-finger</keyword>
<keyword evidence="6" id="KW-0238">DNA-binding</keyword>
<feature type="domain" description="C2H2-type" evidence="10">
    <location>
        <begin position="593"/>
        <end position="622"/>
    </location>
</feature>
<dbReference type="PROSITE" id="PS00028">
    <property type="entry name" value="ZINC_FINGER_C2H2_1"/>
    <property type="match status" value="4"/>
</dbReference>
<keyword evidence="7" id="KW-0539">Nucleus</keyword>
<evidence type="ECO:0000313" key="12">
    <source>
        <dbReference type="Proteomes" id="UP000094527"/>
    </source>
</evidence>
<feature type="domain" description="C2H2-type" evidence="10">
    <location>
        <begin position="706"/>
        <end position="734"/>
    </location>
</feature>
<reference evidence="11 12" key="1">
    <citation type="journal article" date="2016" name="Genome Biol. Evol.">
        <title>Gene Family Evolution Reflects Adaptation to Soil Environmental Stressors in the Genome of the Collembolan Orchesella cincta.</title>
        <authorList>
            <person name="Faddeeva-Vakhrusheva A."/>
            <person name="Derks M.F."/>
            <person name="Anvar S.Y."/>
            <person name="Agamennone V."/>
            <person name="Suring W."/>
            <person name="Smit S."/>
            <person name="van Straalen N.M."/>
            <person name="Roelofs D."/>
        </authorList>
    </citation>
    <scope>NUCLEOTIDE SEQUENCE [LARGE SCALE GENOMIC DNA]</scope>
    <source>
        <tissue evidence="11">Mixed pool</tissue>
    </source>
</reference>
<keyword evidence="3" id="KW-0677">Repeat</keyword>
<dbReference type="SMART" id="SM00355">
    <property type="entry name" value="ZnF_C2H2"/>
    <property type="match status" value="7"/>
</dbReference>
<evidence type="ECO:0000256" key="9">
    <source>
        <dbReference type="SAM" id="MobiDB-lite"/>
    </source>
</evidence>
<sequence length="778" mass="89847">MANMEYVISSDTFICKSRLCVICTKMIGDHPSTLNLSPESFLKGVYVLCDVLQLEPRFASEELWRFAGVDNFVNFICCAQCSDLLTNLVSLHELIVAKKASLERDVRQIENIILETCGHAEEIEFSVNTCASFRNEVLKNYQFRAASDSSNYKCNEDVSVPILIPEFLTAQASINQTSINDEPKAKRSKRITSKPRSKQEQVTNDRSIPGCFVYLEKLENLDVKPKPSELAPAVDPLATLSGGGAHDNEDDANYEPTFQSPEQSSDEDFVPETKHYKEKRSAKKRGRGRPRKHSLTDDSATLTVPPLTKRKRGRPSTKTNAITEKPARVKKEKVKLIKKRGRPRRDVTEDKYLHDGPNFKPILVLETTPGEFMFMHVKFKQENRSLLCQHPNCTYCIDFGTCFSEQDAYKRIRFHIRHEHRNHYVSAVEKKFYCCYYCDSQFPNRQPLLEHVRKEHGEAPVETLCEICCCTLPQANLVKHIFTHKNDDEKAIALANRSVKRRGKTKDQTLPSGYPCDQCNKLVHESINAILYFINFQIWKSYTELRLHRITHVPIEMRRQFHCHICPSRLTSLHALKSHIEHVHNKDATPAAYECKYCGRRYNKSQKTKYDIHLRQHTGEKPYQCSRCIKAFASREQLNRHEIIHAGMQIQCEFCSSVYKTPKYLRRHHLKHHPDLVQRKVVLVEPAKPQIPQEYEEGFIGPRLSFPCEPCNKVFIFKSQLITHMKHRHKLELPKNEDYPNQNIIDDEEVKPEVSNNRNAVAGSGNFATPFYMPSYGY</sequence>
<dbReference type="GO" id="GO:0000785">
    <property type="term" value="C:chromatin"/>
    <property type="evidence" value="ECO:0007669"/>
    <property type="project" value="InterPro"/>
</dbReference>
<organism evidence="11 12">
    <name type="scientific">Orchesella cincta</name>
    <name type="common">Springtail</name>
    <name type="synonym">Podura cincta</name>
    <dbReference type="NCBI Taxonomy" id="48709"/>
    <lineage>
        <taxon>Eukaryota</taxon>
        <taxon>Metazoa</taxon>
        <taxon>Ecdysozoa</taxon>
        <taxon>Arthropoda</taxon>
        <taxon>Hexapoda</taxon>
        <taxon>Collembola</taxon>
        <taxon>Entomobryomorpha</taxon>
        <taxon>Entomobryoidea</taxon>
        <taxon>Orchesellidae</taxon>
        <taxon>Orchesellinae</taxon>
        <taxon>Orchesella</taxon>
    </lineage>
</organism>
<evidence type="ECO:0000256" key="6">
    <source>
        <dbReference type="ARBA" id="ARBA00023125"/>
    </source>
</evidence>
<keyword evidence="2" id="KW-0479">Metal-binding</keyword>
<evidence type="ECO:0000256" key="2">
    <source>
        <dbReference type="ARBA" id="ARBA00022723"/>
    </source>
</evidence>
<dbReference type="Gene3D" id="3.30.160.60">
    <property type="entry name" value="Classic Zinc Finger"/>
    <property type="match status" value="4"/>
</dbReference>
<dbReference type="InterPro" id="IPR017956">
    <property type="entry name" value="AT_hook_DNA-bd_motif"/>
</dbReference>
<keyword evidence="5" id="KW-0862">Zinc</keyword>
<dbReference type="SMART" id="SM00384">
    <property type="entry name" value="AT_hook"/>
    <property type="match status" value="3"/>
</dbReference>
<gene>
    <name evidence="11" type="ORF">Ocin01_13495</name>
</gene>
<dbReference type="GO" id="GO:0008270">
    <property type="term" value="F:zinc ion binding"/>
    <property type="evidence" value="ECO:0007669"/>
    <property type="project" value="UniProtKB-KW"/>
</dbReference>
<dbReference type="OrthoDB" id="8922241at2759"/>
<feature type="domain" description="C2H2-type" evidence="10">
    <location>
        <begin position="433"/>
        <end position="460"/>
    </location>
</feature>
<dbReference type="SUPFAM" id="SSF57667">
    <property type="entry name" value="beta-beta-alpha zinc fingers"/>
    <property type="match status" value="2"/>
</dbReference>
<evidence type="ECO:0000259" key="10">
    <source>
        <dbReference type="PROSITE" id="PS50157"/>
    </source>
</evidence>
<feature type="region of interest" description="Disordered" evidence="9">
    <location>
        <begin position="226"/>
        <end position="318"/>
    </location>
</feature>